<name>A0A816SEZ7_9BILA</name>
<reference evidence="2" key="1">
    <citation type="submission" date="2021-02" db="EMBL/GenBank/DDBJ databases">
        <authorList>
            <person name="Nowell W R."/>
        </authorList>
    </citation>
    <scope>NUCLEOTIDE SEQUENCE</scope>
</reference>
<protein>
    <submittedName>
        <fullName evidence="2">Uncharacterized protein</fullName>
    </submittedName>
</protein>
<dbReference type="Gene3D" id="2.40.160.200">
    <property type="entry name" value="LURP1-related"/>
    <property type="match status" value="1"/>
</dbReference>
<dbReference type="Pfam" id="PF04525">
    <property type="entry name" value="LOR"/>
    <property type="match status" value="1"/>
</dbReference>
<dbReference type="AlphaFoldDB" id="A0A816SEZ7"/>
<evidence type="ECO:0000256" key="1">
    <source>
        <dbReference type="ARBA" id="ARBA00005437"/>
    </source>
</evidence>
<dbReference type="InterPro" id="IPR025659">
    <property type="entry name" value="Tubby-like_C"/>
</dbReference>
<dbReference type="InterPro" id="IPR038595">
    <property type="entry name" value="LOR_sf"/>
</dbReference>
<organism evidence="2 3">
    <name type="scientific">Rotaria magnacalcarata</name>
    <dbReference type="NCBI Taxonomy" id="392030"/>
    <lineage>
        <taxon>Eukaryota</taxon>
        <taxon>Metazoa</taxon>
        <taxon>Spiralia</taxon>
        <taxon>Gnathifera</taxon>
        <taxon>Rotifera</taxon>
        <taxon>Eurotatoria</taxon>
        <taxon>Bdelloidea</taxon>
        <taxon>Philodinida</taxon>
        <taxon>Philodinidae</taxon>
        <taxon>Rotaria</taxon>
    </lineage>
</organism>
<proteinExistence type="inferred from homology"/>
<comment type="caution">
    <text evidence="2">The sequence shown here is derived from an EMBL/GenBank/DDBJ whole genome shotgun (WGS) entry which is preliminary data.</text>
</comment>
<comment type="similarity">
    <text evidence="1">Belongs to the LOR family.</text>
</comment>
<accession>A0A816SEZ7</accession>
<dbReference type="SUPFAM" id="SSF54518">
    <property type="entry name" value="Tubby C-terminal domain-like"/>
    <property type="match status" value="1"/>
</dbReference>
<evidence type="ECO:0000313" key="3">
    <source>
        <dbReference type="Proteomes" id="UP000663824"/>
    </source>
</evidence>
<evidence type="ECO:0000313" key="2">
    <source>
        <dbReference type="EMBL" id="CAF2084608.1"/>
    </source>
</evidence>
<gene>
    <name evidence="2" type="ORF">MBJ925_LOCUS19262</name>
</gene>
<dbReference type="EMBL" id="CAJNRE010009754">
    <property type="protein sequence ID" value="CAF2084608.1"/>
    <property type="molecule type" value="Genomic_DNA"/>
</dbReference>
<sequence>MARLLLQLLALQFIFIATVFGLFGSSNKLKGATKYQLQQKVLTLGSSYTIKDDHDKPLYKVGFKQLGLGKHLQLTDVSGAQEFYSIKHVINPLGLAKYEIRSNNQVIAEVNRKINIIGGKKFSVKSKHGTFKIEGNFRSREFKIKNGHHLVATVSKKFFAVGDKYGVQIEQGQDVPFILSLAIVIDESLMDKNQFFFFLQ</sequence>
<dbReference type="InterPro" id="IPR007612">
    <property type="entry name" value="LOR"/>
</dbReference>
<dbReference type="Proteomes" id="UP000663824">
    <property type="component" value="Unassembled WGS sequence"/>
</dbReference>